<evidence type="ECO:0000313" key="3">
    <source>
        <dbReference type="EMBL" id="GGR24440.1"/>
    </source>
</evidence>
<gene>
    <name evidence="3" type="ORF">GCM10010497_28360</name>
</gene>
<evidence type="ECO:0000313" key="4">
    <source>
        <dbReference type="Proteomes" id="UP000642014"/>
    </source>
</evidence>
<evidence type="ECO:0000256" key="2">
    <source>
        <dbReference type="SAM" id="MobiDB-lite"/>
    </source>
</evidence>
<dbReference type="CDD" id="cd02440">
    <property type="entry name" value="AdoMet_MTases"/>
    <property type="match status" value="1"/>
</dbReference>
<organism evidence="3 4">
    <name type="scientific">Streptomyces cinereoruber</name>
    <dbReference type="NCBI Taxonomy" id="67260"/>
    <lineage>
        <taxon>Bacteria</taxon>
        <taxon>Bacillati</taxon>
        <taxon>Actinomycetota</taxon>
        <taxon>Actinomycetes</taxon>
        <taxon>Kitasatosporales</taxon>
        <taxon>Streptomycetaceae</taxon>
        <taxon>Streptomyces</taxon>
    </lineage>
</organism>
<dbReference type="Gene3D" id="3.40.50.150">
    <property type="entry name" value="Vaccinia Virus protein VP39"/>
    <property type="match status" value="1"/>
</dbReference>
<dbReference type="GO" id="GO:0008168">
    <property type="term" value="F:methyltransferase activity"/>
    <property type="evidence" value="ECO:0007669"/>
    <property type="project" value="UniProtKB-ARBA"/>
</dbReference>
<dbReference type="EMBL" id="BMSJ01000004">
    <property type="protein sequence ID" value="GGR24440.1"/>
    <property type="molecule type" value="Genomic_DNA"/>
</dbReference>
<dbReference type="PANTHER" id="PTHR43861">
    <property type="entry name" value="TRANS-ACONITATE 2-METHYLTRANSFERASE-RELATED"/>
    <property type="match status" value="1"/>
</dbReference>
<evidence type="ECO:0000256" key="1">
    <source>
        <dbReference type="ARBA" id="ARBA00022679"/>
    </source>
</evidence>
<dbReference type="Pfam" id="PF13489">
    <property type="entry name" value="Methyltransf_23"/>
    <property type="match status" value="1"/>
</dbReference>
<reference evidence="3 4" key="1">
    <citation type="journal article" date="2014" name="Int. J. Syst. Evol. Microbiol.">
        <title>Complete genome sequence of Corynebacterium casei LMG S-19264T (=DSM 44701T), isolated from a smear-ripened cheese.</title>
        <authorList>
            <consortium name="US DOE Joint Genome Institute (JGI-PGF)"/>
            <person name="Walter F."/>
            <person name="Albersmeier A."/>
            <person name="Kalinowski J."/>
            <person name="Ruckert C."/>
        </authorList>
    </citation>
    <scope>NUCLEOTIDE SEQUENCE [LARGE SCALE GENOMIC DNA]</scope>
    <source>
        <strain evidence="3 4">JCM 4205</strain>
    </source>
</reference>
<feature type="compositionally biased region" description="Gly residues" evidence="2">
    <location>
        <begin position="58"/>
        <end position="72"/>
    </location>
</feature>
<evidence type="ECO:0008006" key="5">
    <source>
        <dbReference type="Google" id="ProtNLM"/>
    </source>
</evidence>
<dbReference type="SUPFAM" id="SSF53335">
    <property type="entry name" value="S-adenosyl-L-methionine-dependent methyltransferases"/>
    <property type="match status" value="1"/>
</dbReference>
<dbReference type="Proteomes" id="UP000642014">
    <property type="component" value="Unassembled WGS sequence"/>
</dbReference>
<keyword evidence="1" id="KW-0808">Transferase</keyword>
<dbReference type="InterPro" id="IPR029063">
    <property type="entry name" value="SAM-dependent_MTases_sf"/>
</dbReference>
<proteinExistence type="predicted"/>
<dbReference type="GO" id="GO:0017000">
    <property type="term" value="P:antibiotic biosynthetic process"/>
    <property type="evidence" value="ECO:0007669"/>
    <property type="project" value="UniProtKB-ARBA"/>
</dbReference>
<feature type="compositionally biased region" description="Low complexity" evidence="2">
    <location>
        <begin position="41"/>
        <end position="57"/>
    </location>
</feature>
<comment type="caution">
    <text evidence="3">The sequence shown here is derived from an EMBL/GenBank/DDBJ whole genome shotgun (WGS) entry which is preliminary data.</text>
</comment>
<dbReference type="AlphaFoldDB" id="A0AAV4KI05"/>
<sequence length="304" mass="30576">MRGPDVDTGSGTDMGAGAGTSTGGGTSTGASTGTGGGAGTSTGTSAGTDTGATPGAGTASGAGTGTGAGGPAGLRDFYENPAVPVASGDARSRRQARLLAAALDRPGALVLDVGCGDGTAAAVAGPILAGHRIVGVDWSHDALRRARPRMSHVVRGEVDGGGLPFADGCADAVLFSEVIEHLVDPDRAMDELRRVLRPGGHLMLSTPNLAAWYNRALLLAGRQPVFSEVSLRGIHGRPGTEVVGHLRLFTARALRSFLRSAGFEDVRVSAAPFHGVPRGLRLIDRAACAVPSAASILLAHARRG</sequence>
<dbReference type="PANTHER" id="PTHR43861:SF3">
    <property type="entry name" value="PUTATIVE (AFU_ORTHOLOGUE AFUA_2G14390)-RELATED"/>
    <property type="match status" value="1"/>
</dbReference>
<protein>
    <recommendedName>
        <fullName evidence="5">Class I SAM-dependent methyltransferase</fullName>
    </recommendedName>
</protein>
<name>A0AAV4KI05_9ACTN</name>
<feature type="region of interest" description="Disordered" evidence="2">
    <location>
        <begin position="1"/>
        <end position="75"/>
    </location>
</feature>
<accession>A0AAV4KI05</accession>
<feature type="compositionally biased region" description="Gly residues" evidence="2">
    <location>
        <begin position="12"/>
        <end position="40"/>
    </location>
</feature>